<protein>
    <recommendedName>
        <fullName evidence="6">WAT1-related protein</fullName>
    </recommendedName>
</protein>
<feature type="transmembrane region" description="Helical" evidence="6">
    <location>
        <begin position="39"/>
        <end position="59"/>
    </location>
</feature>
<dbReference type="PANTHER" id="PTHR31218">
    <property type="entry name" value="WAT1-RELATED PROTEIN"/>
    <property type="match status" value="1"/>
</dbReference>
<feature type="transmembrane region" description="Helical" evidence="6">
    <location>
        <begin position="112"/>
        <end position="129"/>
    </location>
</feature>
<evidence type="ECO:0000313" key="9">
    <source>
        <dbReference type="Proteomes" id="UP001558713"/>
    </source>
</evidence>
<evidence type="ECO:0000256" key="1">
    <source>
        <dbReference type="ARBA" id="ARBA00004141"/>
    </source>
</evidence>
<dbReference type="SUPFAM" id="SSF103481">
    <property type="entry name" value="Multidrug resistance efflux transporter EmrE"/>
    <property type="match status" value="1"/>
</dbReference>
<organism evidence="8 9">
    <name type="scientific">Cardamine amara subsp. amara</name>
    <dbReference type="NCBI Taxonomy" id="228776"/>
    <lineage>
        <taxon>Eukaryota</taxon>
        <taxon>Viridiplantae</taxon>
        <taxon>Streptophyta</taxon>
        <taxon>Embryophyta</taxon>
        <taxon>Tracheophyta</taxon>
        <taxon>Spermatophyta</taxon>
        <taxon>Magnoliopsida</taxon>
        <taxon>eudicotyledons</taxon>
        <taxon>Gunneridae</taxon>
        <taxon>Pentapetalae</taxon>
        <taxon>rosids</taxon>
        <taxon>malvids</taxon>
        <taxon>Brassicales</taxon>
        <taxon>Brassicaceae</taxon>
        <taxon>Cardamineae</taxon>
        <taxon>Cardamine</taxon>
    </lineage>
</organism>
<reference evidence="8 9" key="1">
    <citation type="submission" date="2024-04" db="EMBL/GenBank/DDBJ databases">
        <title>Genome assembly C_amara_ONT_v2.</title>
        <authorList>
            <person name="Yant L."/>
            <person name="Moore C."/>
            <person name="Slenker M."/>
        </authorList>
    </citation>
    <scope>NUCLEOTIDE SEQUENCE [LARGE SCALE GENOMIC DNA]</scope>
    <source>
        <tissue evidence="8">Leaf</tissue>
    </source>
</reference>
<feature type="domain" description="EamA" evidence="7">
    <location>
        <begin position="41"/>
        <end position="180"/>
    </location>
</feature>
<dbReference type="InterPro" id="IPR030184">
    <property type="entry name" value="WAT1-related"/>
</dbReference>
<dbReference type="EMBL" id="JBANAX010000402">
    <property type="protein sequence ID" value="KAL1209968.1"/>
    <property type="molecule type" value="Genomic_DNA"/>
</dbReference>
<accession>A0ABD1AT82</accession>
<feature type="transmembrane region" description="Helical" evidence="6">
    <location>
        <begin position="163"/>
        <end position="181"/>
    </location>
</feature>
<keyword evidence="5 6" id="KW-0472">Membrane</keyword>
<evidence type="ECO:0000256" key="5">
    <source>
        <dbReference type="ARBA" id="ARBA00023136"/>
    </source>
</evidence>
<dbReference type="GO" id="GO:0016020">
    <property type="term" value="C:membrane"/>
    <property type="evidence" value="ECO:0007669"/>
    <property type="project" value="UniProtKB-SubCell"/>
</dbReference>
<evidence type="ECO:0000256" key="4">
    <source>
        <dbReference type="ARBA" id="ARBA00022989"/>
    </source>
</evidence>
<evidence type="ECO:0000259" key="7">
    <source>
        <dbReference type="Pfam" id="PF00892"/>
    </source>
</evidence>
<comment type="caution">
    <text evidence="8">The sequence shown here is derived from an EMBL/GenBank/DDBJ whole genome shotgun (WGS) entry which is preliminary data.</text>
</comment>
<keyword evidence="4 6" id="KW-1133">Transmembrane helix</keyword>
<dbReference type="Proteomes" id="UP001558713">
    <property type="component" value="Unassembled WGS sequence"/>
</dbReference>
<dbReference type="Pfam" id="PF00892">
    <property type="entry name" value="EamA"/>
    <property type="match status" value="1"/>
</dbReference>
<proteinExistence type="inferred from homology"/>
<evidence type="ECO:0000256" key="2">
    <source>
        <dbReference type="ARBA" id="ARBA00007635"/>
    </source>
</evidence>
<feature type="transmembrane region" description="Helical" evidence="6">
    <location>
        <begin position="136"/>
        <end position="157"/>
    </location>
</feature>
<evidence type="ECO:0000313" key="8">
    <source>
        <dbReference type="EMBL" id="KAL1209968.1"/>
    </source>
</evidence>
<comment type="subcellular location">
    <subcellularLocation>
        <location evidence="1 6">Membrane</location>
        <topology evidence="1 6">Multi-pass membrane protein</topology>
    </subcellularLocation>
</comment>
<dbReference type="InterPro" id="IPR037185">
    <property type="entry name" value="EmrE-like"/>
</dbReference>
<keyword evidence="9" id="KW-1185">Reference proteome</keyword>
<dbReference type="InterPro" id="IPR000620">
    <property type="entry name" value="EamA_dom"/>
</dbReference>
<comment type="similarity">
    <text evidence="2 6">Belongs to the drug/metabolite transporter (DMT) superfamily. Plant drug/metabolite exporter (P-DME) (TC 2.A.7.4) family.</text>
</comment>
<dbReference type="AlphaFoldDB" id="A0ABD1AT82"/>
<gene>
    <name evidence="8" type="ORF">V5N11_020532</name>
</gene>
<keyword evidence="3 6" id="KW-0812">Transmembrane</keyword>
<name>A0ABD1AT82_CARAN</name>
<evidence type="ECO:0000256" key="3">
    <source>
        <dbReference type="ARBA" id="ARBA00022692"/>
    </source>
</evidence>
<feature type="transmembrane region" description="Helical" evidence="6">
    <location>
        <begin position="71"/>
        <end position="92"/>
    </location>
</feature>
<evidence type="ECO:0000256" key="6">
    <source>
        <dbReference type="RuleBase" id="RU363077"/>
    </source>
</evidence>
<sequence length="214" mass="22966">MATVGGAMVMTLVKGPILDLFWTKGASDQNTAGINIHSAIKGAVVITVSCSGFACFMILQAVTLRTYPAELSLTAWICLMGTIEGTVMALIMEKGNLSFWAIGWDTKLLTSIYSGIVCSALAYYAGGMVMKTRGHVFVSAFNPLCMVIVAIMSTIIFTEQMHLGRVFGAVIICVGLYLVVWGKGKDCNPSLTPQIDEQGEIGRDVDGHEELITE</sequence>